<dbReference type="InterPro" id="IPR001969">
    <property type="entry name" value="Aspartic_peptidase_AS"/>
</dbReference>
<keyword evidence="1 2" id="KW-0064">Aspartyl protease</keyword>
<evidence type="ECO:0000256" key="2">
    <source>
        <dbReference type="RuleBase" id="RU000454"/>
    </source>
</evidence>
<dbReference type="PRINTS" id="PR00792">
    <property type="entry name" value="PEPSIN"/>
</dbReference>
<proteinExistence type="inferred from homology"/>
<organism evidence="3 4">
    <name type="scientific">Gymnopus androsaceus JB14</name>
    <dbReference type="NCBI Taxonomy" id="1447944"/>
    <lineage>
        <taxon>Eukaryota</taxon>
        <taxon>Fungi</taxon>
        <taxon>Dikarya</taxon>
        <taxon>Basidiomycota</taxon>
        <taxon>Agaricomycotina</taxon>
        <taxon>Agaricomycetes</taxon>
        <taxon>Agaricomycetidae</taxon>
        <taxon>Agaricales</taxon>
        <taxon>Marasmiineae</taxon>
        <taxon>Omphalotaceae</taxon>
        <taxon>Gymnopus</taxon>
    </lineage>
</organism>
<evidence type="ECO:0008006" key="5">
    <source>
        <dbReference type="Google" id="ProtNLM"/>
    </source>
</evidence>
<dbReference type="Proteomes" id="UP000799118">
    <property type="component" value="Unassembled WGS sequence"/>
</dbReference>
<keyword evidence="4" id="KW-1185">Reference proteome</keyword>
<dbReference type="GO" id="GO:0004190">
    <property type="term" value="F:aspartic-type endopeptidase activity"/>
    <property type="evidence" value="ECO:0007669"/>
    <property type="project" value="UniProtKB-KW"/>
</dbReference>
<dbReference type="InterPro" id="IPR021109">
    <property type="entry name" value="Peptidase_aspartic_dom_sf"/>
</dbReference>
<dbReference type="PROSITE" id="PS00141">
    <property type="entry name" value="ASP_PROTEASE"/>
    <property type="match status" value="1"/>
</dbReference>
<reference evidence="3" key="1">
    <citation type="journal article" date="2019" name="Environ. Microbiol.">
        <title>Fungal ecological strategies reflected in gene transcription - a case study of two litter decomposers.</title>
        <authorList>
            <person name="Barbi F."/>
            <person name="Kohler A."/>
            <person name="Barry K."/>
            <person name="Baskaran P."/>
            <person name="Daum C."/>
            <person name="Fauchery L."/>
            <person name="Ihrmark K."/>
            <person name="Kuo A."/>
            <person name="LaButti K."/>
            <person name="Lipzen A."/>
            <person name="Morin E."/>
            <person name="Grigoriev I.V."/>
            <person name="Henrissat B."/>
            <person name="Lindahl B."/>
            <person name="Martin F."/>
        </authorList>
    </citation>
    <scope>NUCLEOTIDE SEQUENCE</scope>
    <source>
        <strain evidence="3">JB14</strain>
    </source>
</reference>
<dbReference type="GO" id="GO:0006508">
    <property type="term" value="P:proteolysis"/>
    <property type="evidence" value="ECO:0007669"/>
    <property type="project" value="UniProtKB-KW"/>
</dbReference>
<comment type="similarity">
    <text evidence="2">Belongs to the peptidase A1 family.</text>
</comment>
<accession>A0A6A4GAB8</accession>
<keyword evidence="2" id="KW-0378">Hydrolase</keyword>
<evidence type="ECO:0000256" key="1">
    <source>
        <dbReference type="ARBA" id="ARBA00022750"/>
    </source>
</evidence>
<gene>
    <name evidence="3" type="ORF">BT96DRAFT_952203</name>
</gene>
<name>A0A6A4GAB8_9AGAR</name>
<evidence type="ECO:0000313" key="3">
    <source>
        <dbReference type="EMBL" id="KAE9382414.1"/>
    </source>
</evidence>
<evidence type="ECO:0000313" key="4">
    <source>
        <dbReference type="Proteomes" id="UP000799118"/>
    </source>
</evidence>
<dbReference type="InterPro" id="IPR001461">
    <property type="entry name" value="Aspartic_peptidase_A1"/>
</dbReference>
<feature type="non-terminal residue" evidence="3">
    <location>
        <position position="133"/>
    </location>
</feature>
<sequence>MEGNEQLVRHITIQENEIPDTLLNEEVIKKEILGVTFHPASEYYSEGSFTLQKEILGIVDTGTTLILLGTAMFNQYISYMGGKYDLYPSMQHSMKSPKLWSSISVERIIDFITGYIFLERFNSVFDSTPGHNR</sequence>
<protein>
    <recommendedName>
        <fullName evidence="5">Peptidase A1 domain-containing protein</fullName>
    </recommendedName>
</protein>
<dbReference type="AlphaFoldDB" id="A0A6A4GAB8"/>
<dbReference type="EMBL" id="ML771590">
    <property type="protein sequence ID" value="KAE9382414.1"/>
    <property type="molecule type" value="Genomic_DNA"/>
</dbReference>
<keyword evidence="2" id="KW-0645">Protease</keyword>
<dbReference type="SUPFAM" id="SSF50630">
    <property type="entry name" value="Acid proteases"/>
    <property type="match status" value="1"/>
</dbReference>
<dbReference type="Gene3D" id="2.40.70.10">
    <property type="entry name" value="Acid Proteases"/>
    <property type="match status" value="1"/>
</dbReference>
<dbReference type="OrthoDB" id="660550at2759"/>